<feature type="transmembrane region" description="Helical" evidence="5">
    <location>
        <begin position="143"/>
        <end position="165"/>
    </location>
</feature>
<keyword evidence="4 5" id="KW-0472">Membrane</keyword>
<evidence type="ECO:0000256" key="2">
    <source>
        <dbReference type="ARBA" id="ARBA00022692"/>
    </source>
</evidence>
<dbReference type="Gene3D" id="1.20.1070.10">
    <property type="entry name" value="Rhodopsin 7-helix transmembrane proteins"/>
    <property type="match status" value="1"/>
</dbReference>
<protein>
    <recommendedName>
        <fullName evidence="6">G-protein coupled receptors family 1 profile domain-containing protein</fullName>
    </recommendedName>
</protein>
<evidence type="ECO:0000256" key="4">
    <source>
        <dbReference type="ARBA" id="ARBA00023136"/>
    </source>
</evidence>
<evidence type="ECO:0000313" key="8">
    <source>
        <dbReference type="Proteomes" id="UP000663868"/>
    </source>
</evidence>
<keyword evidence="3 5" id="KW-1133">Transmembrane helix</keyword>
<feature type="transmembrane region" description="Helical" evidence="5">
    <location>
        <begin position="232"/>
        <end position="252"/>
    </location>
</feature>
<evidence type="ECO:0000256" key="3">
    <source>
        <dbReference type="ARBA" id="ARBA00022989"/>
    </source>
</evidence>
<reference evidence="7" key="1">
    <citation type="submission" date="2021-02" db="EMBL/GenBank/DDBJ databases">
        <authorList>
            <person name="Nowell W R."/>
        </authorList>
    </citation>
    <scope>NUCLEOTIDE SEQUENCE</scope>
</reference>
<evidence type="ECO:0000259" key="6">
    <source>
        <dbReference type="PROSITE" id="PS50262"/>
    </source>
</evidence>
<sequence>MSKVFQINDTNDICSYSLLWSQSTIDNFQPILYVCFIASIVHAIFWLQPVFYSSVRQKTMQWMYAYLVTDLLLIIRFFFLYIVRTRSTDCMPNQSWYIFICYFEATLDNYLNILEVYILLALNICRYIQIAHSKNVYITNVRLLIVAHLSIYVMPLINLIIQTSVHWTNLNMSSHEICDLKYTNIYIQIFNIIVAFALPISLNILVIYASARYVQLSSQLRQTRHHVSAREKYNHSLVLQFLIFYSVWIILWSPNIIAFQLQNPIIIGALDARFRRVWREIYNFLKTKWYMALNRHRRRIVPNTISARLRVPHHVRVTPL</sequence>
<evidence type="ECO:0000256" key="1">
    <source>
        <dbReference type="ARBA" id="ARBA00004370"/>
    </source>
</evidence>
<dbReference type="GO" id="GO:0016020">
    <property type="term" value="C:membrane"/>
    <property type="evidence" value="ECO:0007669"/>
    <property type="project" value="UniProtKB-SubCell"/>
</dbReference>
<feature type="transmembrane region" description="Helical" evidence="5">
    <location>
        <begin position="31"/>
        <end position="52"/>
    </location>
</feature>
<dbReference type="Proteomes" id="UP000663868">
    <property type="component" value="Unassembled WGS sequence"/>
</dbReference>
<dbReference type="PROSITE" id="PS50262">
    <property type="entry name" value="G_PROTEIN_RECEP_F1_2"/>
    <property type="match status" value="1"/>
</dbReference>
<gene>
    <name evidence="7" type="ORF">KXQ929_LOCUS1020</name>
</gene>
<keyword evidence="2 5" id="KW-0812">Transmembrane</keyword>
<evidence type="ECO:0000256" key="5">
    <source>
        <dbReference type="SAM" id="Phobius"/>
    </source>
</evidence>
<proteinExistence type="predicted"/>
<feature type="transmembrane region" description="Helical" evidence="5">
    <location>
        <begin position="185"/>
        <end position="211"/>
    </location>
</feature>
<dbReference type="InterPro" id="IPR017452">
    <property type="entry name" value="GPCR_Rhodpsn_7TM"/>
</dbReference>
<comment type="subcellular location">
    <subcellularLocation>
        <location evidence="1">Membrane</location>
    </subcellularLocation>
</comment>
<comment type="caution">
    <text evidence="7">The sequence shown here is derived from an EMBL/GenBank/DDBJ whole genome shotgun (WGS) entry which is preliminary data.</text>
</comment>
<evidence type="ECO:0000313" key="7">
    <source>
        <dbReference type="EMBL" id="CAF3518595.1"/>
    </source>
</evidence>
<dbReference type="AlphaFoldDB" id="A0A818I3X5"/>
<name>A0A818I3X5_9BILA</name>
<dbReference type="EMBL" id="CAJOBB010000027">
    <property type="protein sequence ID" value="CAF3518595.1"/>
    <property type="molecule type" value="Genomic_DNA"/>
</dbReference>
<accession>A0A818I3X5</accession>
<organism evidence="7 8">
    <name type="scientific">Adineta steineri</name>
    <dbReference type="NCBI Taxonomy" id="433720"/>
    <lineage>
        <taxon>Eukaryota</taxon>
        <taxon>Metazoa</taxon>
        <taxon>Spiralia</taxon>
        <taxon>Gnathifera</taxon>
        <taxon>Rotifera</taxon>
        <taxon>Eurotatoria</taxon>
        <taxon>Bdelloidea</taxon>
        <taxon>Adinetida</taxon>
        <taxon>Adinetidae</taxon>
        <taxon>Adineta</taxon>
    </lineage>
</organism>
<dbReference type="SUPFAM" id="SSF81321">
    <property type="entry name" value="Family A G protein-coupled receptor-like"/>
    <property type="match status" value="1"/>
</dbReference>
<feature type="transmembrane region" description="Helical" evidence="5">
    <location>
        <begin position="64"/>
        <end position="83"/>
    </location>
</feature>
<feature type="domain" description="G-protein coupled receptors family 1 profile" evidence="6">
    <location>
        <begin position="38"/>
        <end position="257"/>
    </location>
</feature>